<dbReference type="InterPro" id="IPR039421">
    <property type="entry name" value="Type_1_exporter"/>
</dbReference>
<name>A0A7S3WVQ5_EMIHU</name>
<dbReference type="GO" id="GO:0015421">
    <property type="term" value="F:ABC-type oligopeptide transporter activity"/>
    <property type="evidence" value="ECO:0007669"/>
    <property type="project" value="TreeGrafter"/>
</dbReference>
<dbReference type="PANTHER" id="PTHR43394:SF1">
    <property type="entry name" value="ATP-BINDING CASSETTE SUB-FAMILY B MEMBER 10, MITOCHONDRIAL"/>
    <property type="match status" value="1"/>
</dbReference>
<dbReference type="InterPro" id="IPR003439">
    <property type="entry name" value="ABC_transporter-like_ATP-bd"/>
</dbReference>
<accession>A0A7S3WVQ5</accession>
<dbReference type="Pfam" id="PF00664">
    <property type="entry name" value="ABC_membrane"/>
    <property type="match status" value="1"/>
</dbReference>
<dbReference type="GO" id="GO:0016887">
    <property type="term" value="F:ATP hydrolysis activity"/>
    <property type="evidence" value="ECO:0007669"/>
    <property type="project" value="InterPro"/>
</dbReference>
<dbReference type="PROSITE" id="PS50929">
    <property type="entry name" value="ABC_TM1F"/>
    <property type="match status" value="1"/>
</dbReference>
<comment type="subcellular location">
    <subcellularLocation>
        <location evidence="1">Membrane</location>
        <topology evidence="1">Multi-pass membrane protein</topology>
    </subcellularLocation>
</comment>
<dbReference type="Pfam" id="PF00005">
    <property type="entry name" value="ABC_tran"/>
    <property type="match status" value="1"/>
</dbReference>
<evidence type="ECO:0000256" key="1">
    <source>
        <dbReference type="ARBA" id="ARBA00004141"/>
    </source>
</evidence>
<dbReference type="GO" id="GO:0005743">
    <property type="term" value="C:mitochondrial inner membrane"/>
    <property type="evidence" value="ECO:0007669"/>
    <property type="project" value="TreeGrafter"/>
</dbReference>
<evidence type="ECO:0000256" key="2">
    <source>
        <dbReference type="ARBA" id="ARBA00022692"/>
    </source>
</evidence>
<feature type="transmembrane region" description="Helical" evidence="6">
    <location>
        <begin position="125"/>
        <end position="148"/>
    </location>
</feature>
<feature type="transmembrane region" description="Helical" evidence="6">
    <location>
        <begin position="201"/>
        <end position="218"/>
    </location>
</feature>
<evidence type="ECO:0000256" key="5">
    <source>
        <dbReference type="SAM" id="MobiDB-lite"/>
    </source>
</evidence>
<dbReference type="SUPFAM" id="SSF90123">
    <property type="entry name" value="ABC transporter transmembrane region"/>
    <property type="match status" value="1"/>
</dbReference>
<organism evidence="8">
    <name type="scientific">Emiliania huxleyi</name>
    <name type="common">Coccolithophore</name>
    <name type="synonym">Pontosphaera huxleyi</name>
    <dbReference type="NCBI Taxonomy" id="2903"/>
    <lineage>
        <taxon>Eukaryota</taxon>
        <taxon>Haptista</taxon>
        <taxon>Haptophyta</taxon>
        <taxon>Prymnesiophyceae</taxon>
        <taxon>Isochrysidales</taxon>
        <taxon>Noelaerhabdaceae</taxon>
        <taxon>Emiliania</taxon>
    </lineage>
</organism>
<dbReference type="AlphaFoldDB" id="A0A7S3WVQ5"/>
<evidence type="ECO:0000256" key="6">
    <source>
        <dbReference type="SAM" id="Phobius"/>
    </source>
</evidence>
<dbReference type="InterPro" id="IPR011527">
    <property type="entry name" value="ABC1_TM_dom"/>
</dbReference>
<keyword evidence="3 6" id="KW-1133">Transmembrane helix</keyword>
<feature type="domain" description="ABC transmembrane type-1" evidence="7">
    <location>
        <begin position="75"/>
        <end position="379"/>
    </location>
</feature>
<keyword evidence="4 6" id="KW-0472">Membrane</keyword>
<dbReference type="GO" id="GO:0090374">
    <property type="term" value="P:oligopeptide export from mitochondrion"/>
    <property type="evidence" value="ECO:0007669"/>
    <property type="project" value="TreeGrafter"/>
</dbReference>
<dbReference type="Gene3D" id="3.40.50.300">
    <property type="entry name" value="P-loop containing nucleotide triphosphate hydrolases"/>
    <property type="match status" value="1"/>
</dbReference>
<keyword evidence="2 6" id="KW-0812">Transmembrane</keyword>
<dbReference type="SUPFAM" id="SSF52540">
    <property type="entry name" value="P-loop containing nucleoside triphosphate hydrolases"/>
    <property type="match status" value="1"/>
</dbReference>
<dbReference type="PANTHER" id="PTHR43394">
    <property type="entry name" value="ATP-DEPENDENT PERMEASE MDL1, MITOCHONDRIAL"/>
    <property type="match status" value="1"/>
</dbReference>
<reference evidence="8" key="1">
    <citation type="submission" date="2021-01" db="EMBL/GenBank/DDBJ databases">
        <authorList>
            <person name="Corre E."/>
            <person name="Pelletier E."/>
            <person name="Niang G."/>
            <person name="Scheremetjew M."/>
            <person name="Finn R."/>
            <person name="Kale V."/>
            <person name="Holt S."/>
            <person name="Cochrane G."/>
            <person name="Meng A."/>
            <person name="Brown T."/>
            <person name="Cohen L."/>
        </authorList>
    </citation>
    <scope>NUCLEOTIDE SEQUENCE</scope>
    <source>
        <strain evidence="8">379</strain>
    </source>
</reference>
<dbReference type="GO" id="GO:0005524">
    <property type="term" value="F:ATP binding"/>
    <property type="evidence" value="ECO:0007669"/>
    <property type="project" value="InterPro"/>
</dbReference>
<feature type="transmembrane region" description="Helical" evidence="6">
    <location>
        <begin position="224"/>
        <end position="245"/>
    </location>
</feature>
<feature type="region of interest" description="Disordered" evidence="5">
    <location>
        <begin position="1"/>
        <end position="25"/>
    </location>
</feature>
<dbReference type="Gene3D" id="1.20.1560.10">
    <property type="entry name" value="ABC transporter type 1, transmembrane domain"/>
    <property type="match status" value="1"/>
</dbReference>
<gene>
    <name evidence="8" type="ORF">EHUX00137_LOCUS35838</name>
</gene>
<proteinExistence type="predicted"/>
<dbReference type="InterPro" id="IPR036640">
    <property type="entry name" value="ABC1_TM_sf"/>
</dbReference>
<evidence type="ECO:0000313" key="8">
    <source>
        <dbReference type="EMBL" id="CAE0579890.1"/>
    </source>
</evidence>
<dbReference type="EMBL" id="HBIR01045899">
    <property type="protein sequence ID" value="CAE0579890.1"/>
    <property type="molecule type" value="Transcribed_RNA"/>
</dbReference>
<evidence type="ECO:0000259" key="7">
    <source>
        <dbReference type="PROSITE" id="PS50929"/>
    </source>
</evidence>
<evidence type="ECO:0000256" key="3">
    <source>
        <dbReference type="ARBA" id="ARBA00022989"/>
    </source>
</evidence>
<feature type="transmembrane region" description="Helical" evidence="6">
    <location>
        <begin position="318"/>
        <end position="343"/>
    </location>
</feature>
<evidence type="ECO:0000256" key="4">
    <source>
        <dbReference type="ARBA" id="ARBA00023136"/>
    </source>
</evidence>
<protein>
    <recommendedName>
        <fullName evidence="7">ABC transmembrane type-1 domain-containing protein</fullName>
    </recommendedName>
</protein>
<dbReference type="InterPro" id="IPR027417">
    <property type="entry name" value="P-loop_NTPase"/>
</dbReference>
<sequence>MSDLSAPINSERQQDTSRSRSRWWSRPARATVEPLVASPDAASDDGSAAAGKAVRPGLTVGKVFALSSQERPVLLLAVLLRLGSEGCSFASPLILATAYDAVVESYGHEERGDATREVILRTFTWVLALHVAGQALGFLSGFATGLSGERVVSRLRRRLYEHLLRQEMGFFDAQKSGDLVSRLGSDTLLLQQATTSSLNDFFIGLVKVVGGVTLMFIVSWQMTLIAFLSLLGWLVLVCLPGMRLVSRLTKQYQAALARASVASTESLGMMRTVRCFAAETLEVGRYQDCIGAPTGREWWPSAGDTTYRHGAFKSAAGTALTSSGFAVIFGALQVSVGVGFWLITYGQLQFGKLTAFQSYQMQIVMGIGQLASSAMSLGQAIGGATKIFQLLDREPRLPTGGGQSPAEPMRGEIAFEGVVFAFPTAEDVPVLRGFTLSVKAESTVALVGSSGCGKSTTLSLLLRFYDPQRGAITIDGHGVGDLDQVWLRSQMALVQQEPLLFGLSVEENVGYSLSAARAREGGGRVDFNDAAVRARVEEACRRANAHEFVGGLSDGWGGTRTASGHLLEPSLSLLRTFR</sequence>